<proteinExistence type="predicted"/>
<keyword evidence="2" id="KW-0812">Transmembrane</keyword>
<name>A0A0C2IZB4_THEKT</name>
<keyword evidence="2" id="KW-0472">Membrane</keyword>
<evidence type="ECO:0000313" key="3">
    <source>
        <dbReference type="EMBL" id="KII62107.1"/>
    </source>
</evidence>
<feature type="region of interest" description="Disordered" evidence="1">
    <location>
        <begin position="142"/>
        <end position="188"/>
    </location>
</feature>
<gene>
    <name evidence="3" type="ORF">RF11_01479</name>
</gene>
<sequence length="233" mass="25383">MYHKKYQAQVISHPAIHVMLVSASILVALLFVQGKAPPGEEEGVYSTIPEVFPGSSSTESLYEEIHQIGQGTPEKSGGHGFVGFFRKHKLDTDPETGVPMITPMTEEEENRGLLSTKDVLKQRAKQVMSRFTQPIKALTARRGVAPQLAGSQEPGEPSGEYESIDDFGYETIPDVPEAPKGQGVPEEGIYMTPEKVTEEVYRSFKKGQPSVDDDDGSGESKLIDNPLYSGLSG</sequence>
<keyword evidence="2" id="KW-1133">Transmembrane helix</keyword>
<dbReference type="EMBL" id="JWZT01005104">
    <property type="protein sequence ID" value="KII62107.1"/>
    <property type="molecule type" value="Genomic_DNA"/>
</dbReference>
<evidence type="ECO:0000256" key="2">
    <source>
        <dbReference type="SAM" id="Phobius"/>
    </source>
</evidence>
<comment type="caution">
    <text evidence="3">The sequence shown here is derived from an EMBL/GenBank/DDBJ whole genome shotgun (WGS) entry which is preliminary data.</text>
</comment>
<dbReference type="AlphaFoldDB" id="A0A0C2IZB4"/>
<evidence type="ECO:0000256" key="1">
    <source>
        <dbReference type="SAM" id="MobiDB-lite"/>
    </source>
</evidence>
<protein>
    <submittedName>
        <fullName evidence="3">Uncharacterized protein</fullName>
    </submittedName>
</protein>
<keyword evidence="4" id="KW-1185">Reference proteome</keyword>
<evidence type="ECO:0000313" key="4">
    <source>
        <dbReference type="Proteomes" id="UP000031668"/>
    </source>
</evidence>
<dbReference type="Proteomes" id="UP000031668">
    <property type="component" value="Unassembled WGS sequence"/>
</dbReference>
<accession>A0A0C2IZB4</accession>
<organism evidence="3 4">
    <name type="scientific">Thelohanellus kitauei</name>
    <name type="common">Myxosporean</name>
    <dbReference type="NCBI Taxonomy" id="669202"/>
    <lineage>
        <taxon>Eukaryota</taxon>
        <taxon>Metazoa</taxon>
        <taxon>Cnidaria</taxon>
        <taxon>Myxozoa</taxon>
        <taxon>Myxosporea</taxon>
        <taxon>Bivalvulida</taxon>
        <taxon>Platysporina</taxon>
        <taxon>Myxobolidae</taxon>
        <taxon>Thelohanellus</taxon>
    </lineage>
</organism>
<feature type="region of interest" description="Disordered" evidence="1">
    <location>
        <begin position="202"/>
        <end position="233"/>
    </location>
</feature>
<feature type="transmembrane region" description="Helical" evidence="2">
    <location>
        <begin position="12"/>
        <end position="32"/>
    </location>
</feature>
<reference evidence="3 4" key="1">
    <citation type="journal article" date="2014" name="Genome Biol. Evol.">
        <title>The genome of the myxosporean Thelohanellus kitauei shows adaptations to nutrient acquisition within its fish host.</title>
        <authorList>
            <person name="Yang Y."/>
            <person name="Xiong J."/>
            <person name="Zhou Z."/>
            <person name="Huo F."/>
            <person name="Miao W."/>
            <person name="Ran C."/>
            <person name="Liu Y."/>
            <person name="Zhang J."/>
            <person name="Feng J."/>
            <person name="Wang M."/>
            <person name="Wang M."/>
            <person name="Wang L."/>
            <person name="Yao B."/>
        </authorList>
    </citation>
    <scope>NUCLEOTIDE SEQUENCE [LARGE SCALE GENOMIC DNA]</scope>
    <source>
        <strain evidence="3">Wuqing</strain>
    </source>
</reference>